<feature type="compositionally biased region" description="Polar residues" evidence="1">
    <location>
        <begin position="39"/>
        <end position="52"/>
    </location>
</feature>
<accession>A0A242MTD8</accession>
<name>A0A242MTD8_CABSO</name>
<evidence type="ECO:0000313" key="2">
    <source>
        <dbReference type="EMBL" id="OTP74643.1"/>
    </source>
</evidence>
<feature type="region of interest" description="Disordered" evidence="1">
    <location>
        <begin position="38"/>
        <end position="87"/>
    </location>
</feature>
<dbReference type="AlphaFoldDB" id="A0A242MTD8"/>
<sequence length="87" mass="9413">MVGSDTVSGEMSLIPSKTTAFNAHSLVRTWLSFSKLRTRSNGAASKTPSQLDNRTRDALPHSSHAKHRLAGVKRSGSSYQWSGIENG</sequence>
<reference evidence="2 3" key="1">
    <citation type="submission" date="2017-03" db="EMBL/GenBank/DDBJ databases">
        <title>Genome analysis of strain PAMC 26577.</title>
        <authorList>
            <person name="Oh H.-M."/>
            <person name="Yang J.-A."/>
        </authorList>
    </citation>
    <scope>NUCLEOTIDE SEQUENCE [LARGE SCALE GENOMIC DNA]</scope>
    <source>
        <strain evidence="2 3">PAMC 26577</strain>
    </source>
</reference>
<evidence type="ECO:0000256" key="1">
    <source>
        <dbReference type="SAM" id="MobiDB-lite"/>
    </source>
</evidence>
<comment type="caution">
    <text evidence="2">The sequence shown here is derived from an EMBL/GenBank/DDBJ whole genome shotgun (WGS) entry which is preliminary data.</text>
</comment>
<feature type="compositionally biased region" description="Polar residues" evidence="1">
    <location>
        <begin position="75"/>
        <end position="87"/>
    </location>
</feature>
<dbReference type="Proteomes" id="UP000195221">
    <property type="component" value="Unassembled WGS sequence"/>
</dbReference>
<protein>
    <submittedName>
        <fullName evidence="2">Uncharacterized protein</fullName>
    </submittedName>
</protein>
<organism evidence="2 3">
    <name type="scientific">Caballeronia sordidicola</name>
    <name type="common">Burkholderia sordidicola</name>
    <dbReference type="NCBI Taxonomy" id="196367"/>
    <lineage>
        <taxon>Bacteria</taxon>
        <taxon>Pseudomonadati</taxon>
        <taxon>Pseudomonadota</taxon>
        <taxon>Betaproteobacteria</taxon>
        <taxon>Burkholderiales</taxon>
        <taxon>Burkholderiaceae</taxon>
        <taxon>Caballeronia</taxon>
    </lineage>
</organism>
<evidence type="ECO:0000313" key="3">
    <source>
        <dbReference type="Proteomes" id="UP000195221"/>
    </source>
</evidence>
<dbReference type="EMBL" id="NBTZ01000060">
    <property type="protein sequence ID" value="OTP74643.1"/>
    <property type="molecule type" value="Genomic_DNA"/>
</dbReference>
<proteinExistence type="predicted"/>
<gene>
    <name evidence="2" type="ORF">PAMC26577_15200</name>
</gene>